<organism evidence="2 3">
    <name type="scientific">Serinicoccus chungangensis</name>
    <dbReference type="NCBI Taxonomy" id="767452"/>
    <lineage>
        <taxon>Bacteria</taxon>
        <taxon>Bacillati</taxon>
        <taxon>Actinomycetota</taxon>
        <taxon>Actinomycetes</taxon>
        <taxon>Micrococcales</taxon>
        <taxon>Ornithinimicrobiaceae</taxon>
        <taxon>Serinicoccus</taxon>
    </lineage>
</organism>
<dbReference type="Pfam" id="PF18986">
    <property type="entry name" value="DUF5719"/>
    <property type="match status" value="1"/>
</dbReference>
<dbReference type="EMBL" id="LQBL01000028">
    <property type="protein sequence ID" value="KUG53680.1"/>
    <property type="molecule type" value="Genomic_DNA"/>
</dbReference>
<feature type="compositionally biased region" description="Gly residues" evidence="1">
    <location>
        <begin position="33"/>
        <end position="43"/>
    </location>
</feature>
<proteinExistence type="predicted"/>
<feature type="region of interest" description="Disordered" evidence="1">
    <location>
        <begin position="32"/>
        <end position="78"/>
    </location>
</feature>
<dbReference type="Proteomes" id="UP000054837">
    <property type="component" value="Unassembled WGS sequence"/>
</dbReference>
<feature type="compositionally biased region" description="Low complexity" evidence="1">
    <location>
        <begin position="59"/>
        <end position="74"/>
    </location>
</feature>
<sequence>MSADDGSRRVGWLRPALAAAAVAALAWTSTVPGGWGAGQGGTRATGPGSAGEDVGGSSGAATAGTSGDAAADASPEGEQALVEQAALACAGRDGLAGRALAVTAPEQLLVEDGPGEGSLQVLGPQGAADPVPLGEAAAGVPLAAGDSALVSATGGDAAGLVAGQVLVGVGTEQTGTSPRGAVLSGCVAPAEDQWLLAGGAEPGRTESLVLTNPGADPVRVDVELRGEAGPVRVTGGAGLVVPAGGRLVRPVDALADGVQAPALGVRAEGGPVAAQLVETYRDGTTELGTSVTSPAAAPARDLVVPPVPSGEDGRDLVLRVLAPEGAAVVELGSVTGTGPATPDPAAVRVPAGSTVDVPLAALDEGAAGLRLRADAPVTASLQVRLAPSGDEPLEGAQEDGGTGTDEAAATTGAPDAATTTEPADGSAADDPEVVRPAGDLAWLPATALAAGPLGIAVPELTDVPGARVELSLAALDATTAEVLLQTSEGATTSRTLDLANDTSALVEVPAGTSAVWVRPAGPTMPGLAAALHLTGQDDLGPYRAATTLRPVPWTREVTTITSVVP</sequence>
<feature type="compositionally biased region" description="Low complexity" evidence="1">
    <location>
        <begin position="404"/>
        <end position="425"/>
    </location>
</feature>
<name>A0A0W8I5Z3_9MICO</name>
<evidence type="ECO:0008006" key="4">
    <source>
        <dbReference type="Google" id="ProtNLM"/>
    </source>
</evidence>
<dbReference type="AlphaFoldDB" id="A0A0W8I5Z3"/>
<protein>
    <recommendedName>
        <fullName evidence="4">Secreted protein</fullName>
    </recommendedName>
</protein>
<dbReference type="RefSeq" id="WP_058891688.1">
    <property type="nucleotide sequence ID" value="NZ_LQBL01000028.1"/>
</dbReference>
<evidence type="ECO:0000313" key="2">
    <source>
        <dbReference type="EMBL" id="KUG53680.1"/>
    </source>
</evidence>
<dbReference type="OrthoDB" id="5141713at2"/>
<comment type="caution">
    <text evidence="2">The sequence shown here is derived from an EMBL/GenBank/DDBJ whole genome shotgun (WGS) entry which is preliminary data.</text>
</comment>
<evidence type="ECO:0000313" key="3">
    <source>
        <dbReference type="Proteomes" id="UP000054837"/>
    </source>
</evidence>
<dbReference type="STRING" id="767452.AVL62_02605"/>
<accession>A0A0W8I5Z3</accession>
<keyword evidence="3" id="KW-1185">Reference proteome</keyword>
<reference evidence="2 3" key="1">
    <citation type="submission" date="2015-12" db="EMBL/GenBank/DDBJ databases">
        <title>Serinicoccus chungangenesis strain CD08_5 genome sequencing and assembly.</title>
        <authorList>
            <person name="Chander A.M."/>
            <person name="Kaur G."/>
            <person name="Nair G.R."/>
            <person name="Dhawan D.K."/>
            <person name="Kochhar R.K."/>
            <person name="Mayilraj S."/>
            <person name="Bhadada S.K."/>
        </authorList>
    </citation>
    <scope>NUCLEOTIDE SEQUENCE [LARGE SCALE GENOMIC DNA]</scope>
    <source>
        <strain evidence="2 3">CD08_5</strain>
    </source>
</reference>
<evidence type="ECO:0000256" key="1">
    <source>
        <dbReference type="SAM" id="MobiDB-lite"/>
    </source>
</evidence>
<dbReference type="InterPro" id="IPR043777">
    <property type="entry name" value="DUF5719"/>
</dbReference>
<gene>
    <name evidence="2" type="ORF">AVL62_02605</name>
</gene>
<feature type="region of interest" description="Disordered" evidence="1">
    <location>
        <begin position="384"/>
        <end position="433"/>
    </location>
</feature>